<evidence type="ECO:0000259" key="2">
    <source>
        <dbReference type="SMART" id="SM00645"/>
    </source>
</evidence>
<name>A0ABR7HI38_9FIRM</name>
<dbReference type="SUPFAM" id="SSF63446">
    <property type="entry name" value="Type I dockerin domain"/>
    <property type="match status" value="1"/>
</dbReference>
<dbReference type="PROSITE" id="PS00018">
    <property type="entry name" value="EF_HAND_1"/>
    <property type="match status" value="1"/>
</dbReference>
<feature type="chain" id="PRO_5045917575" description="Peptidase C1A papain C-terminal domain-containing protein" evidence="1">
    <location>
        <begin position="30"/>
        <end position="539"/>
    </location>
</feature>
<dbReference type="Gene3D" id="1.10.1330.10">
    <property type="entry name" value="Dockerin domain"/>
    <property type="match status" value="1"/>
</dbReference>
<sequence>MIKSPVIKAITATVSALMIFSAVSVSANAASIDNNSKILSKFQIKTSDNTKNDIPSAYSSVELGIVNSPKSQKYNDCWIYSSLSVLETKLLKKDFTANNFSAEHMNLWATTKSNGKGWQRNVTSDGYAFTALGYLSSWQGGIEQSDYDTLAEKYTPDKDLSAFVNYGVTSIKYLDDCTQEEIKQEIMDNGSIYAAYSHSPYYENNDRTAYFCPQGSPKSTGHAIAIVGWDDNYSKENFKAINGVLPENDGAWLVKNSWGDYNTLNGYFWLSYEDSYLFSSTFKYNFAVEDVTEITDDVKLMQNEIYGATYEFNYINDDSVTYLNLFNFSEGYNKLDSVMFETAAKNSDYEIYYVPAENKIPVSDETKWTKLNSGKVPYSGYLNIDTNDFDLPVTYGAIAVKIKKNNESGKNTIGVGEWLNKSNGQFAFINESQKGESFIYQNGTMTDLLDWYKTERDDNLGGTFVIKAVTNKTELAVTLLGDIDLNNKIDIKDATDLQIAISGDSKLSAVQNLNADTDENGEINVNDVTQLQFMIANNN</sequence>
<keyword evidence="1" id="KW-0732">Signal</keyword>
<dbReference type="InterPro" id="IPR038765">
    <property type="entry name" value="Papain-like_cys_pep_sf"/>
</dbReference>
<evidence type="ECO:0000313" key="4">
    <source>
        <dbReference type="Proteomes" id="UP000636755"/>
    </source>
</evidence>
<dbReference type="Gene3D" id="3.90.70.10">
    <property type="entry name" value="Cysteine proteinases"/>
    <property type="match status" value="1"/>
</dbReference>
<dbReference type="Proteomes" id="UP000636755">
    <property type="component" value="Unassembled WGS sequence"/>
</dbReference>
<protein>
    <recommendedName>
        <fullName evidence="2">Peptidase C1A papain C-terminal domain-containing protein</fullName>
    </recommendedName>
</protein>
<keyword evidence="4" id="KW-1185">Reference proteome</keyword>
<gene>
    <name evidence="3" type="ORF">H8R91_01090</name>
</gene>
<dbReference type="SMART" id="SM00645">
    <property type="entry name" value="Pept_C1"/>
    <property type="match status" value="1"/>
</dbReference>
<feature type="signal peptide" evidence="1">
    <location>
        <begin position="1"/>
        <end position="29"/>
    </location>
</feature>
<dbReference type="PANTHER" id="PTHR35899">
    <property type="entry name" value="PAPAIN FAMILY CYSTEINE PROTEASE DOMAIN CONTAINING PROTEIN"/>
    <property type="match status" value="1"/>
</dbReference>
<evidence type="ECO:0000313" key="3">
    <source>
        <dbReference type="EMBL" id="MBC5727140.1"/>
    </source>
</evidence>
<dbReference type="InterPro" id="IPR018247">
    <property type="entry name" value="EF_Hand_1_Ca_BS"/>
</dbReference>
<comment type="caution">
    <text evidence="3">The sequence shown here is derived from an EMBL/GenBank/DDBJ whole genome shotgun (WGS) entry which is preliminary data.</text>
</comment>
<reference evidence="3 4" key="1">
    <citation type="submission" date="2020-08" db="EMBL/GenBank/DDBJ databases">
        <title>Genome public.</title>
        <authorList>
            <person name="Liu C."/>
            <person name="Sun Q."/>
        </authorList>
    </citation>
    <scope>NUCLEOTIDE SEQUENCE [LARGE SCALE GENOMIC DNA]</scope>
    <source>
        <strain evidence="3 4">NSJ-71</strain>
    </source>
</reference>
<dbReference type="CDD" id="cd02619">
    <property type="entry name" value="Peptidase_C1"/>
    <property type="match status" value="1"/>
</dbReference>
<evidence type="ECO:0000256" key="1">
    <source>
        <dbReference type="SAM" id="SignalP"/>
    </source>
</evidence>
<dbReference type="InterPro" id="IPR036439">
    <property type="entry name" value="Dockerin_dom_sf"/>
</dbReference>
<dbReference type="InterPro" id="IPR000668">
    <property type="entry name" value="Peptidase_C1A_C"/>
</dbReference>
<dbReference type="CDD" id="cd14256">
    <property type="entry name" value="Dockerin_I"/>
    <property type="match status" value="1"/>
</dbReference>
<accession>A0ABR7HI38</accession>
<dbReference type="SUPFAM" id="SSF54001">
    <property type="entry name" value="Cysteine proteinases"/>
    <property type="match status" value="1"/>
</dbReference>
<dbReference type="Pfam" id="PF18560">
    <property type="entry name" value="Lectin_like"/>
    <property type="match status" value="1"/>
</dbReference>
<dbReference type="InterPro" id="IPR040528">
    <property type="entry name" value="Lectin-like"/>
</dbReference>
<dbReference type="RefSeq" id="WP_186934541.1">
    <property type="nucleotide sequence ID" value="NZ_JACOPS010000001.1"/>
</dbReference>
<proteinExistence type="predicted"/>
<dbReference type="EMBL" id="JACOPS010000001">
    <property type="protein sequence ID" value="MBC5727140.1"/>
    <property type="molecule type" value="Genomic_DNA"/>
</dbReference>
<dbReference type="PANTHER" id="PTHR35899:SF1">
    <property type="entry name" value="PEPTIDASE C1A PAPAIN C-TERMINAL DOMAIN-CONTAINING PROTEIN"/>
    <property type="match status" value="1"/>
</dbReference>
<dbReference type="InterPro" id="IPR025660">
    <property type="entry name" value="Pept_his_AS"/>
</dbReference>
<dbReference type="PROSITE" id="PS00639">
    <property type="entry name" value="THIOL_PROTEASE_HIS"/>
    <property type="match status" value="1"/>
</dbReference>
<feature type="domain" description="Peptidase C1A papain C-terminal" evidence="2">
    <location>
        <begin position="54"/>
        <end position="281"/>
    </location>
</feature>
<organism evidence="3 4">
    <name type="scientific">Ruminococcus intestinalis</name>
    <dbReference type="NCBI Taxonomy" id="2763066"/>
    <lineage>
        <taxon>Bacteria</taxon>
        <taxon>Bacillati</taxon>
        <taxon>Bacillota</taxon>
        <taxon>Clostridia</taxon>
        <taxon>Eubacteriales</taxon>
        <taxon>Oscillospiraceae</taxon>
        <taxon>Ruminococcus</taxon>
    </lineage>
</organism>
<dbReference type="Pfam" id="PF00112">
    <property type="entry name" value="Peptidase_C1"/>
    <property type="match status" value="1"/>
</dbReference>